<evidence type="ECO:0000313" key="1">
    <source>
        <dbReference type="EMBL" id="KAJ0049248.1"/>
    </source>
</evidence>
<name>A0ACC0ZFD3_9ROSI</name>
<dbReference type="EMBL" id="CM047737">
    <property type="protein sequence ID" value="KAJ0049248.1"/>
    <property type="molecule type" value="Genomic_DNA"/>
</dbReference>
<accession>A0ACC0ZFD3</accession>
<proteinExistence type="predicted"/>
<evidence type="ECO:0000313" key="2">
    <source>
        <dbReference type="Proteomes" id="UP001163603"/>
    </source>
</evidence>
<dbReference type="Proteomes" id="UP001163603">
    <property type="component" value="Chromosome 2"/>
</dbReference>
<keyword evidence="2" id="KW-1185">Reference proteome</keyword>
<gene>
    <name evidence="1" type="ORF">Pint_16138</name>
</gene>
<reference evidence="2" key="1">
    <citation type="journal article" date="2023" name="G3 (Bethesda)">
        <title>Genome assembly and association tests identify interacting loci associated with vigor, precocity, and sex in interspecific pistachio rootstocks.</title>
        <authorList>
            <person name="Palmer W."/>
            <person name="Jacygrad E."/>
            <person name="Sagayaradj S."/>
            <person name="Cavanaugh K."/>
            <person name="Han R."/>
            <person name="Bertier L."/>
            <person name="Beede B."/>
            <person name="Kafkas S."/>
            <person name="Golino D."/>
            <person name="Preece J."/>
            <person name="Michelmore R."/>
        </authorList>
    </citation>
    <scope>NUCLEOTIDE SEQUENCE [LARGE SCALE GENOMIC DNA]</scope>
</reference>
<protein>
    <submittedName>
        <fullName evidence="1">Uncharacterized protein</fullName>
    </submittedName>
</protein>
<comment type="caution">
    <text evidence="1">The sequence shown here is derived from an EMBL/GenBank/DDBJ whole genome shotgun (WGS) entry which is preliminary data.</text>
</comment>
<organism evidence="1 2">
    <name type="scientific">Pistacia integerrima</name>
    <dbReference type="NCBI Taxonomy" id="434235"/>
    <lineage>
        <taxon>Eukaryota</taxon>
        <taxon>Viridiplantae</taxon>
        <taxon>Streptophyta</taxon>
        <taxon>Embryophyta</taxon>
        <taxon>Tracheophyta</taxon>
        <taxon>Spermatophyta</taxon>
        <taxon>Magnoliopsida</taxon>
        <taxon>eudicotyledons</taxon>
        <taxon>Gunneridae</taxon>
        <taxon>Pentapetalae</taxon>
        <taxon>rosids</taxon>
        <taxon>malvids</taxon>
        <taxon>Sapindales</taxon>
        <taxon>Anacardiaceae</taxon>
        <taxon>Pistacia</taxon>
    </lineage>
</organism>
<sequence length="200" mass="22674">MGKPGLLDLEKHFAFYGAYHSNPVNVFIHIIFVWPIFFTGLILFYFVPPVYDVQFLPSGLFGSALVLNFSFLFALIYALFYFCMDKKAGSLAALLCFTCWVGASLVANRLGYSLAWKVVLAAQVICWTGQFLGHGIFEKRAPALLDNLVQAFLMAPFFVLLEILQTVFGYEPYPGFRARVEAKIDAEIKEWKEKKQKKVS</sequence>